<dbReference type="Pfam" id="PF02221">
    <property type="entry name" value="E1_DerP2_DerF2"/>
    <property type="match status" value="1"/>
</dbReference>
<dbReference type="PANTHER" id="PTHR11306">
    <property type="entry name" value="NIEMANN PICK TYPE C2 PROTEIN NPC2-RELATED"/>
    <property type="match status" value="1"/>
</dbReference>
<evidence type="ECO:0000256" key="1">
    <source>
        <dbReference type="ARBA" id="ARBA00004613"/>
    </source>
</evidence>
<dbReference type="SUPFAM" id="SSF81296">
    <property type="entry name" value="E set domains"/>
    <property type="match status" value="1"/>
</dbReference>
<dbReference type="AlphaFoldDB" id="A0AAV2QK25"/>
<dbReference type="SMART" id="SM00737">
    <property type="entry name" value="ML"/>
    <property type="match status" value="1"/>
</dbReference>
<dbReference type="FunFam" id="2.60.40.770:FF:000001">
    <property type="entry name" value="NPC intracellular cholesterol transporter 2"/>
    <property type="match status" value="1"/>
</dbReference>
<dbReference type="InterPro" id="IPR039670">
    <property type="entry name" value="NPC2-like"/>
</dbReference>
<name>A0AAV2QK25_MEGNR</name>
<organism evidence="5 6">
    <name type="scientific">Meganyctiphanes norvegica</name>
    <name type="common">Northern krill</name>
    <name type="synonym">Thysanopoda norvegica</name>
    <dbReference type="NCBI Taxonomy" id="48144"/>
    <lineage>
        <taxon>Eukaryota</taxon>
        <taxon>Metazoa</taxon>
        <taxon>Ecdysozoa</taxon>
        <taxon>Arthropoda</taxon>
        <taxon>Crustacea</taxon>
        <taxon>Multicrustacea</taxon>
        <taxon>Malacostraca</taxon>
        <taxon>Eumalacostraca</taxon>
        <taxon>Eucarida</taxon>
        <taxon>Euphausiacea</taxon>
        <taxon>Euphausiidae</taxon>
        <taxon>Meganyctiphanes</taxon>
    </lineage>
</organism>
<sequence length="134" mass="14060">MAMATSFEDCGSMAGEVEFIIASCDVPPCIVNRGTPLSGDIIFTPTADSAGMTTSVMASLLGMDVPWPGLDTNGCHQLEAGGYGCPLVTGERVTWHLEMDILSEYPPVSTVATFELIDDSGTDQVCAKVPVQVV</sequence>
<feature type="domain" description="MD-2-related lipid-recognition" evidence="4">
    <location>
        <begin position="7"/>
        <end position="131"/>
    </location>
</feature>
<evidence type="ECO:0000313" key="5">
    <source>
        <dbReference type="EMBL" id="CAL4086872.1"/>
    </source>
</evidence>
<evidence type="ECO:0000313" key="6">
    <source>
        <dbReference type="Proteomes" id="UP001497623"/>
    </source>
</evidence>
<protein>
    <recommendedName>
        <fullName evidence="4">MD-2-related lipid-recognition domain-containing protein</fullName>
    </recommendedName>
</protein>
<evidence type="ECO:0000256" key="2">
    <source>
        <dbReference type="ARBA" id="ARBA00006370"/>
    </source>
</evidence>
<dbReference type="InterPro" id="IPR003172">
    <property type="entry name" value="ML_dom"/>
</dbReference>
<proteinExistence type="inferred from homology"/>
<dbReference type="Gene3D" id="2.60.40.770">
    <property type="match status" value="1"/>
</dbReference>
<dbReference type="InterPro" id="IPR014756">
    <property type="entry name" value="Ig_E-set"/>
</dbReference>
<keyword evidence="6" id="KW-1185">Reference proteome</keyword>
<dbReference type="GO" id="GO:0005576">
    <property type="term" value="C:extracellular region"/>
    <property type="evidence" value="ECO:0007669"/>
    <property type="project" value="UniProtKB-SubCell"/>
</dbReference>
<evidence type="ECO:0000259" key="4">
    <source>
        <dbReference type="SMART" id="SM00737"/>
    </source>
</evidence>
<dbReference type="GO" id="GO:0032934">
    <property type="term" value="F:sterol binding"/>
    <property type="evidence" value="ECO:0007669"/>
    <property type="project" value="InterPro"/>
</dbReference>
<accession>A0AAV2QK25</accession>
<dbReference type="PANTHER" id="PTHR11306:SF68">
    <property type="entry name" value="NPC INTRACELLULAR CHOLESTEROL TRANSPORTER 2"/>
    <property type="match status" value="1"/>
</dbReference>
<gene>
    <name evidence="5" type="ORF">MNOR_LOCUS13103</name>
</gene>
<evidence type="ECO:0000256" key="3">
    <source>
        <dbReference type="ARBA" id="ARBA00022525"/>
    </source>
</evidence>
<comment type="caution">
    <text evidence="5">The sequence shown here is derived from an EMBL/GenBank/DDBJ whole genome shotgun (WGS) entry which is preliminary data.</text>
</comment>
<keyword evidence="3" id="KW-0964">Secreted</keyword>
<comment type="similarity">
    <text evidence="2">Belongs to the NPC2 family.</text>
</comment>
<dbReference type="EMBL" id="CAXKWB010007385">
    <property type="protein sequence ID" value="CAL4086872.1"/>
    <property type="molecule type" value="Genomic_DNA"/>
</dbReference>
<dbReference type="GO" id="GO:0015918">
    <property type="term" value="P:sterol transport"/>
    <property type="evidence" value="ECO:0007669"/>
    <property type="project" value="InterPro"/>
</dbReference>
<comment type="subcellular location">
    <subcellularLocation>
        <location evidence="1">Secreted</location>
    </subcellularLocation>
</comment>
<reference evidence="5 6" key="1">
    <citation type="submission" date="2024-05" db="EMBL/GenBank/DDBJ databases">
        <authorList>
            <person name="Wallberg A."/>
        </authorList>
    </citation>
    <scope>NUCLEOTIDE SEQUENCE [LARGE SCALE GENOMIC DNA]</scope>
</reference>
<dbReference type="Proteomes" id="UP001497623">
    <property type="component" value="Unassembled WGS sequence"/>
</dbReference>